<dbReference type="EMBL" id="JAPRFR010000001">
    <property type="protein sequence ID" value="MCZ0725847.1"/>
    <property type="molecule type" value="Genomic_DNA"/>
</dbReference>
<evidence type="ECO:0000256" key="7">
    <source>
        <dbReference type="ARBA" id="ARBA00034125"/>
    </source>
</evidence>
<keyword evidence="3" id="KW-0997">Cell inner membrane</keyword>
<gene>
    <name evidence="10" type="ORF">OW157_04590</name>
</gene>
<reference evidence="10" key="1">
    <citation type="submission" date="2022-12" db="EMBL/GenBank/DDBJ databases">
        <title>Description and comparative metabolic analysis of Aerococcus sp. nov., isolated from the feces of a pig.</title>
        <authorList>
            <person name="Chang Y.-H."/>
        </authorList>
    </citation>
    <scope>NUCLEOTIDE SEQUENCE</scope>
    <source>
        <strain evidence="10">YH-aer222</strain>
    </source>
</reference>
<dbReference type="InterPro" id="IPR050539">
    <property type="entry name" value="ThrE_Dicarb/AminoAcid_Exp"/>
</dbReference>
<keyword evidence="5 8" id="KW-1133">Transmembrane helix</keyword>
<evidence type="ECO:0000313" key="11">
    <source>
        <dbReference type="Proteomes" id="UP001146670"/>
    </source>
</evidence>
<accession>A0A9X3JEW3</accession>
<dbReference type="PANTHER" id="PTHR34390">
    <property type="entry name" value="UPF0442 PROTEIN YJJB-RELATED"/>
    <property type="match status" value="1"/>
</dbReference>
<proteinExistence type="inferred from homology"/>
<keyword evidence="2" id="KW-1003">Cell membrane</keyword>
<evidence type="ECO:0000256" key="4">
    <source>
        <dbReference type="ARBA" id="ARBA00022692"/>
    </source>
</evidence>
<feature type="transmembrane region" description="Helical" evidence="8">
    <location>
        <begin position="118"/>
        <end position="141"/>
    </location>
</feature>
<evidence type="ECO:0000313" key="10">
    <source>
        <dbReference type="EMBL" id="MCZ0725847.1"/>
    </source>
</evidence>
<dbReference type="Pfam" id="PF12821">
    <property type="entry name" value="ThrE_2"/>
    <property type="match status" value="1"/>
</dbReference>
<evidence type="ECO:0000259" key="9">
    <source>
        <dbReference type="Pfam" id="PF12821"/>
    </source>
</evidence>
<comment type="similarity">
    <text evidence="7">Belongs to the ThrE exporter (TC 2.A.79) family.</text>
</comment>
<feature type="transmembrane region" description="Helical" evidence="8">
    <location>
        <begin position="56"/>
        <end position="73"/>
    </location>
</feature>
<dbReference type="GO" id="GO:0015744">
    <property type="term" value="P:succinate transport"/>
    <property type="evidence" value="ECO:0007669"/>
    <property type="project" value="TreeGrafter"/>
</dbReference>
<dbReference type="AlphaFoldDB" id="A0A9X3JEW3"/>
<dbReference type="InterPro" id="IPR024528">
    <property type="entry name" value="ThrE_2"/>
</dbReference>
<organism evidence="10 11">
    <name type="scientific">Aerococcus kribbianus</name>
    <dbReference type="NCBI Taxonomy" id="2999064"/>
    <lineage>
        <taxon>Bacteria</taxon>
        <taxon>Bacillati</taxon>
        <taxon>Bacillota</taxon>
        <taxon>Bacilli</taxon>
        <taxon>Lactobacillales</taxon>
        <taxon>Aerococcaceae</taxon>
        <taxon>Aerococcus</taxon>
    </lineage>
</organism>
<dbReference type="RefSeq" id="WP_268752156.1">
    <property type="nucleotide sequence ID" value="NZ_JAPRFQ010000001.1"/>
</dbReference>
<dbReference type="GO" id="GO:0005886">
    <property type="term" value="C:plasma membrane"/>
    <property type="evidence" value="ECO:0007669"/>
    <property type="project" value="UniProtKB-SubCell"/>
</dbReference>
<feature type="transmembrane region" description="Helical" evidence="8">
    <location>
        <begin position="80"/>
        <end position="98"/>
    </location>
</feature>
<evidence type="ECO:0000256" key="3">
    <source>
        <dbReference type="ARBA" id="ARBA00022519"/>
    </source>
</evidence>
<evidence type="ECO:0000256" key="2">
    <source>
        <dbReference type="ARBA" id="ARBA00022475"/>
    </source>
</evidence>
<dbReference type="PANTHER" id="PTHR34390:SF1">
    <property type="entry name" value="SUCCINATE TRANSPORTER SUBUNIT YJJB-RELATED"/>
    <property type="match status" value="1"/>
</dbReference>
<feature type="transmembrane region" description="Helical" evidence="8">
    <location>
        <begin position="32"/>
        <end position="50"/>
    </location>
</feature>
<evidence type="ECO:0000256" key="6">
    <source>
        <dbReference type="ARBA" id="ARBA00023136"/>
    </source>
</evidence>
<name>A0A9X3JEW3_9LACT</name>
<feature type="transmembrane region" description="Helical" evidence="8">
    <location>
        <begin position="6"/>
        <end position="25"/>
    </location>
</feature>
<evidence type="ECO:0000256" key="1">
    <source>
        <dbReference type="ARBA" id="ARBA00004651"/>
    </source>
</evidence>
<comment type="subcellular location">
    <subcellularLocation>
        <location evidence="1">Cell membrane</location>
        <topology evidence="1">Multi-pass membrane protein</topology>
    </subcellularLocation>
</comment>
<feature type="domain" description="Threonine/Serine exporter ThrE" evidence="9">
    <location>
        <begin position="7"/>
        <end position="135"/>
    </location>
</feature>
<keyword evidence="4 8" id="KW-0812">Transmembrane</keyword>
<keyword evidence="6 8" id="KW-0472">Membrane</keyword>
<dbReference type="Proteomes" id="UP001146670">
    <property type="component" value="Unassembled WGS sequence"/>
</dbReference>
<keyword evidence="11" id="KW-1185">Reference proteome</keyword>
<sequence length="163" mass="18568">MIGLIFQLIGAYFVGYCCCIFLEAPANLRFRIPVIDVVGWLVYLIAVDYLQWSLPVSTYISSLVIAIMSHVFARRYREPVTVFFLPGFFTLVPGGGMYRTALAFIQAETTTGMRELGTTMFIALSIALAVFTVDSFVNVIYNNKRPKFVRKNRRLIFRKPSEK</sequence>
<evidence type="ECO:0000256" key="5">
    <source>
        <dbReference type="ARBA" id="ARBA00022989"/>
    </source>
</evidence>
<protein>
    <submittedName>
        <fullName evidence="10">Threonine/serine exporter family protein</fullName>
    </submittedName>
</protein>
<evidence type="ECO:0000256" key="8">
    <source>
        <dbReference type="SAM" id="Phobius"/>
    </source>
</evidence>
<comment type="caution">
    <text evidence="10">The sequence shown here is derived from an EMBL/GenBank/DDBJ whole genome shotgun (WGS) entry which is preliminary data.</text>
</comment>